<dbReference type="InterPro" id="IPR015421">
    <property type="entry name" value="PyrdxlP-dep_Trfase_major"/>
</dbReference>
<dbReference type="GO" id="GO:0016212">
    <property type="term" value="F:kynurenine-oxoglutarate transaminase activity"/>
    <property type="evidence" value="ECO:0007669"/>
    <property type="project" value="TreeGrafter"/>
</dbReference>
<comment type="similarity">
    <text evidence="2">Belongs to the class-I pyridoxal-phosphate-dependent aminotransferase family.</text>
</comment>
<keyword evidence="3 7" id="KW-0032">Aminotransferase</keyword>
<dbReference type="InterPro" id="IPR004838">
    <property type="entry name" value="NHTrfase_class1_PyrdxlP-BS"/>
</dbReference>
<dbReference type="CDD" id="cd00609">
    <property type="entry name" value="AAT_like"/>
    <property type="match status" value="1"/>
</dbReference>
<evidence type="ECO:0000256" key="3">
    <source>
        <dbReference type="ARBA" id="ARBA00022576"/>
    </source>
</evidence>
<dbReference type="GO" id="GO:0030170">
    <property type="term" value="F:pyridoxal phosphate binding"/>
    <property type="evidence" value="ECO:0007669"/>
    <property type="project" value="InterPro"/>
</dbReference>
<keyword evidence="5" id="KW-0663">Pyridoxal phosphate</keyword>
<dbReference type="InterPro" id="IPR004839">
    <property type="entry name" value="Aminotransferase_I/II_large"/>
</dbReference>
<comment type="cofactor">
    <cofactor evidence="1">
        <name>pyridoxal 5'-phosphate</name>
        <dbReference type="ChEBI" id="CHEBI:597326"/>
    </cofactor>
</comment>
<dbReference type="Pfam" id="PF00155">
    <property type="entry name" value="Aminotran_1_2"/>
    <property type="match status" value="1"/>
</dbReference>
<dbReference type="PROSITE" id="PS00105">
    <property type="entry name" value="AA_TRANSFER_CLASS_1"/>
    <property type="match status" value="1"/>
</dbReference>
<dbReference type="EMBL" id="ML991796">
    <property type="protein sequence ID" value="KAF2234814.1"/>
    <property type="molecule type" value="Genomic_DNA"/>
</dbReference>
<accession>A0A6A6H9L2</accession>
<organism evidence="7 8">
    <name type="scientific">Viridothelium virens</name>
    <name type="common">Speckled blister lichen</name>
    <name type="synonym">Trypethelium virens</name>
    <dbReference type="NCBI Taxonomy" id="1048519"/>
    <lineage>
        <taxon>Eukaryota</taxon>
        <taxon>Fungi</taxon>
        <taxon>Dikarya</taxon>
        <taxon>Ascomycota</taxon>
        <taxon>Pezizomycotina</taxon>
        <taxon>Dothideomycetes</taxon>
        <taxon>Dothideomycetes incertae sedis</taxon>
        <taxon>Trypetheliales</taxon>
        <taxon>Trypetheliaceae</taxon>
        <taxon>Viridothelium</taxon>
    </lineage>
</organism>
<evidence type="ECO:0000313" key="7">
    <source>
        <dbReference type="EMBL" id="KAF2234814.1"/>
    </source>
</evidence>
<dbReference type="GO" id="GO:0005739">
    <property type="term" value="C:mitochondrion"/>
    <property type="evidence" value="ECO:0007669"/>
    <property type="project" value="TreeGrafter"/>
</dbReference>
<protein>
    <submittedName>
        <fullName evidence="7">Putative kynurenine aminotransferase</fullName>
    </submittedName>
</protein>
<dbReference type="SUPFAM" id="SSF53383">
    <property type="entry name" value="PLP-dependent transferases"/>
    <property type="match status" value="1"/>
</dbReference>
<dbReference type="Gene3D" id="3.40.640.10">
    <property type="entry name" value="Type I PLP-dependent aspartate aminotransferase-like (Major domain)"/>
    <property type="match status" value="1"/>
</dbReference>
<keyword evidence="8" id="KW-1185">Reference proteome</keyword>
<dbReference type="Gene3D" id="3.90.1150.10">
    <property type="entry name" value="Aspartate Aminotransferase, domain 1"/>
    <property type="match status" value="1"/>
</dbReference>
<dbReference type="InterPro" id="IPR015424">
    <property type="entry name" value="PyrdxlP-dep_Trfase"/>
</dbReference>
<evidence type="ECO:0000256" key="4">
    <source>
        <dbReference type="ARBA" id="ARBA00022679"/>
    </source>
</evidence>
<dbReference type="InterPro" id="IPR051326">
    <property type="entry name" value="Kynurenine-oxoglutarate_AT"/>
</dbReference>
<dbReference type="Proteomes" id="UP000800092">
    <property type="component" value="Unassembled WGS sequence"/>
</dbReference>
<evidence type="ECO:0000256" key="2">
    <source>
        <dbReference type="ARBA" id="ARBA00007441"/>
    </source>
</evidence>
<evidence type="ECO:0000256" key="5">
    <source>
        <dbReference type="ARBA" id="ARBA00022898"/>
    </source>
</evidence>
<sequence>MQARERDQFPPASRLPKDAENVWEWVALACQRSPIQPIANLGQGSIDFNPPQFLIDAHTEAISKIEVNDYGPTQGLPRLTRALSATCSKVHGRTLDPCQEISIHCGATEALLCSVMAFIEPGDEVIVPEPTFNLHVVCQVRYENQIRLFGGIVRYVTMTAPPDTNSRTVLANEWKLEPGELRKVISPNTKMLVSRFAIIRHNPLGKAFSAEELLEIGKICTASNALILSDEAWEHLDFSSNFCSMASLGEPISSQTIVIGSAGKAFNAAAWRVGWAIGHKELIKHIQTAHILLTFNAPGPAQEASAIGLERGVSEGFWQGNRKRAQDCVSSLCGTIQELKLPYTVPAGAPYIFLNTRNIHIPPDYSFPPNVTHRPRDWKLAWFLIQEIGLATIPGSAFYSTANDRSGRDCLRLFACKSDQGLQDARLRLRKLAKWIKP</sequence>
<dbReference type="PANTHER" id="PTHR43807:SF20">
    <property type="entry name" value="FI04487P"/>
    <property type="match status" value="1"/>
</dbReference>
<proteinExistence type="inferred from homology"/>
<name>A0A6A6H9L2_VIRVR</name>
<evidence type="ECO:0000259" key="6">
    <source>
        <dbReference type="Pfam" id="PF00155"/>
    </source>
</evidence>
<dbReference type="AlphaFoldDB" id="A0A6A6H9L2"/>
<evidence type="ECO:0000313" key="8">
    <source>
        <dbReference type="Proteomes" id="UP000800092"/>
    </source>
</evidence>
<feature type="domain" description="Aminotransferase class I/classII large" evidence="6">
    <location>
        <begin position="38"/>
        <end position="415"/>
    </location>
</feature>
<dbReference type="InterPro" id="IPR015422">
    <property type="entry name" value="PyrdxlP-dep_Trfase_small"/>
</dbReference>
<reference evidence="7" key="1">
    <citation type="journal article" date="2020" name="Stud. Mycol.">
        <title>101 Dothideomycetes genomes: a test case for predicting lifestyles and emergence of pathogens.</title>
        <authorList>
            <person name="Haridas S."/>
            <person name="Albert R."/>
            <person name="Binder M."/>
            <person name="Bloem J."/>
            <person name="Labutti K."/>
            <person name="Salamov A."/>
            <person name="Andreopoulos B."/>
            <person name="Baker S."/>
            <person name="Barry K."/>
            <person name="Bills G."/>
            <person name="Bluhm B."/>
            <person name="Cannon C."/>
            <person name="Castanera R."/>
            <person name="Culley D."/>
            <person name="Daum C."/>
            <person name="Ezra D."/>
            <person name="Gonzalez J."/>
            <person name="Henrissat B."/>
            <person name="Kuo A."/>
            <person name="Liang C."/>
            <person name="Lipzen A."/>
            <person name="Lutzoni F."/>
            <person name="Magnuson J."/>
            <person name="Mondo S."/>
            <person name="Nolan M."/>
            <person name="Ohm R."/>
            <person name="Pangilinan J."/>
            <person name="Park H.-J."/>
            <person name="Ramirez L."/>
            <person name="Alfaro M."/>
            <person name="Sun H."/>
            <person name="Tritt A."/>
            <person name="Yoshinaga Y."/>
            <person name="Zwiers L.-H."/>
            <person name="Turgeon B."/>
            <person name="Goodwin S."/>
            <person name="Spatafora J."/>
            <person name="Crous P."/>
            <person name="Grigoriev I."/>
        </authorList>
    </citation>
    <scope>NUCLEOTIDE SEQUENCE</scope>
    <source>
        <strain evidence="7">Tuck. ex Michener</strain>
    </source>
</reference>
<gene>
    <name evidence="7" type="ORF">EV356DRAFT_466339</name>
</gene>
<evidence type="ECO:0000256" key="1">
    <source>
        <dbReference type="ARBA" id="ARBA00001933"/>
    </source>
</evidence>
<dbReference type="PANTHER" id="PTHR43807">
    <property type="entry name" value="FI04487P"/>
    <property type="match status" value="1"/>
</dbReference>
<keyword evidence="4 7" id="KW-0808">Transferase</keyword>
<dbReference type="OrthoDB" id="2414662at2759"/>